<dbReference type="RefSeq" id="XP_005768890.1">
    <property type="nucleotide sequence ID" value="XM_005768833.1"/>
</dbReference>
<dbReference type="eggNOG" id="ENOG502S1U4">
    <property type="taxonomic scope" value="Eukaryota"/>
</dbReference>
<evidence type="ECO:0000259" key="4">
    <source>
        <dbReference type="PROSITE" id="PS50830"/>
    </source>
</evidence>
<reference evidence="5" key="2">
    <citation type="submission" date="2024-10" db="UniProtKB">
        <authorList>
            <consortium name="EnsemblProtists"/>
        </authorList>
    </citation>
    <scope>IDENTIFICATION</scope>
</reference>
<dbReference type="PANTHER" id="PTHR12302:SF3">
    <property type="entry name" value="SERINE_THREONINE-PROTEIN KINASE 31"/>
    <property type="match status" value="1"/>
</dbReference>
<evidence type="ECO:0000313" key="6">
    <source>
        <dbReference type="Proteomes" id="UP000013827"/>
    </source>
</evidence>
<protein>
    <recommendedName>
        <fullName evidence="4">TNase-like domain-containing protein</fullName>
    </recommendedName>
</protein>
<dbReference type="InterPro" id="IPR035437">
    <property type="entry name" value="SNase_OB-fold_sf"/>
</dbReference>
<organism evidence="5 6">
    <name type="scientific">Emiliania huxleyi (strain CCMP1516)</name>
    <dbReference type="NCBI Taxonomy" id="280463"/>
    <lineage>
        <taxon>Eukaryota</taxon>
        <taxon>Haptista</taxon>
        <taxon>Haptophyta</taxon>
        <taxon>Prymnesiophyceae</taxon>
        <taxon>Isochrysidales</taxon>
        <taxon>Noelaerhabdaceae</taxon>
        <taxon>Emiliania</taxon>
    </lineage>
</organism>
<evidence type="ECO:0000256" key="3">
    <source>
        <dbReference type="ARBA" id="ARBA00022801"/>
    </source>
</evidence>
<dbReference type="InterPro" id="IPR016071">
    <property type="entry name" value="Staphylococal_nuclease_OB-fold"/>
</dbReference>
<dbReference type="PROSITE" id="PS50830">
    <property type="entry name" value="TNASE_3"/>
    <property type="match status" value="1"/>
</dbReference>
<evidence type="ECO:0000256" key="2">
    <source>
        <dbReference type="ARBA" id="ARBA00022759"/>
    </source>
</evidence>
<sequence>MLPPLLLLTASAATGSTPSLRRLISRRPLLSAGAAAALGWSINAGRPRVYATVADIPDDEFRRHATLRCRVVKVSDGDTLRCEHEPLWSALIPSAGGPKKGKLSARSLSVRLYAIDAPETAKAGRPGQPLGGAATAFVSAAVLGKLVQVKLLSRDQYGRAVGVVSVGALGRRDLSEALLSQGLAFVYRGGGAQYDGDRARWDRLEAAARRQRRGVWATGGAVETPAEYKRRGRARV</sequence>
<evidence type="ECO:0000313" key="5">
    <source>
        <dbReference type="EnsemblProtists" id="EOD16461"/>
    </source>
</evidence>
<dbReference type="Proteomes" id="UP000013827">
    <property type="component" value="Unassembled WGS sequence"/>
</dbReference>
<keyword evidence="6" id="KW-1185">Reference proteome</keyword>
<proteinExistence type="predicted"/>
<dbReference type="PANTHER" id="PTHR12302">
    <property type="entry name" value="EBNA2 BINDING PROTEIN P100"/>
    <property type="match status" value="1"/>
</dbReference>
<keyword evidence="1" id="KW-0540">Nuclease</keyword>
<dbReference type="GO" id="GO:0005737">
    <property type="term" value="C:cytoplasm"/>
    <property type="evidence" value="ECO:0007669"/>
    <property type="project" value="TreeGrafter"/>
</dbReference>
<keyword evidence="2" id="KW-0255">Endonuclease</keyword>
<dbReference type="GeneID" id="17262621"/>
<dbReference type="GO" id="GO:0004519">
    <property type="term" value="F:endonuclease activity"/>
    <property type="evidence" value="ECO:0007669"/>
    <property type="project" value="UniProtKB-KW"/>
</dbReference>
<dbReference type="EnsemblProtists" id="EOD16461">
    <property type="protein sequence ID" value="EOD16461"/>
    <property type="gene ID" value="EMIHUDRAFT_425017"/>
</dbReference>
<accession>A0A0D3IYX6</accession>
<dbReference type="Gene3D" id="2.40.50.90">
    <property type="match status" value="1"/>
</dbReference>
<dbReference type="AlphaFoldDB" id="A0A0D3IYX6"/>
<dbReference type="Pfam" id="PF00565">
    <property type="entry name" value="SNase"/>
    <property type="match status" value="1"/>
</dbReference>
<dbReference type="OMA" id="PWLANGD"/>
<dbReference type="KEGG" id="ehx:EMIHUDRAFT_425017"/>
<keyword evidence="3" id="KW-0378">Hydrolase</keyword>
<dbReference type="GO" id="GO:0016787">
    <property type="term" value="F:hydrolase activity"/>
    <property type="evidence" value="ECO:0007669"/>
    <property type="project" value="UniProtKB-KW"/>
</dbReference>
<dbReference type="PaxDb" id="2903-EOD16461"/>
<reference evidence="6" key="1">
    <citation type="journal article" date="2013" name="Nature">
        <title>Pan genome of the phytoplankton Emiliania underpins its global distribution.</title>
        <authorList>
            <person name="Read B.A."/>
            <person name="Kegel J."/>
            <person name="Klute M.J."/>
            <person name="Kuo A."/>
            <person name="Lefebvre S.C."/>
            <person name="Maumus F."/>
            <person name="Mayer C."/>
            <person name="Miller J."/>
            <person name="Monier A."/>
            <person name="Salamov A."/>
            <person name="Young J."/>
            <person name="Aguilar M."/>
            <person name="Claverie J.M."/>
            <person name="Frickenhaus S."/>
            <person name="Gonzalez K."/>
            <person name="Herman E.K."/>
            <person name="Lin Y.C."/>
            <person name="Napier J."/>
            <person name="Ogata H."/>
            <person name="Sarno A.F."/>
            <person name="Shmutz J."/>
            <person name="Schroeder D."/>
            <person name="de Vargas C."/>
            <person name="Verret F."/>
            <person name="von Dassow P."/>
            <person name="Valentin K."/>
            <person name="Van de Peer Y."/>
            <person name="Wheeler G."/>
            <person name="Dacks J.B."/>
            <person name="Delwiche C.F."/>
            <person name="Dyhrman S.T."/>
            <person name="Glockner G."/>
            <person name="John U."/>
            <person name="Richards T."/>
            <person name="Worden A.Z."/>
            <person name="Zhang X."/>
            <person name="Grigoriev I.V."/>
            <person name="Allen A.E."/>
            <person name="Bidle K."/>
            <person name="Borodovsky M."/>
            <person name="Bowler C."/>
            <person name="Brownlee C."/>
            <person name="Cock J.M."/>
            <person name="Elias M."/>
            <person name="Gladyshev V.N."/>
            <person name="Groth M."/>
            <person name="Guda C."/>
            <person name="Hadaegh A."/>
            <person name="Iglesias-Rodriguez M.D."/>
            <person name="Jenkins J."/>
            <person name="Jones B.M."/>
            <person name="Lawson T."/>
            <person name="Leese F."/>
            <person name="Lindquist E."/>
            <person name="Lobanov A."/>
            <person name="Lomsadze A."/>
            <person name="Malik S.B."/>
            <person name="Marsh M.E."/>
            <person name="Mackinder L."/>
            <person name="Mock T."/>
            <person name="Mueller-Roeber B."/>
            <person name="Pagarete A."/>
            <person name="Parker M."/>
            <person name="Probert I."/>
            <person name="Quesneville H."/>
            <person name="Raines C."/>
            <person name="Rensing S.A."/>
            <person name="Riano-Pachon D.M."/>
            <person name="Richier S."/>
            <person name="Rokitta S."/>
            <person name="Shiraiwa Y."/>
            <person name="Soanes D.M."/>
            <person name="van der Giezen M."/>
            <person name="Wahlund T.M."/>
            <person name="Williams B."/>
            <person name="Wilson W."/>
            <person name="Wolfe G."/>
            <person name="Wurch L.L."/>
        </authorList>
    </citation>
    <scope>NUCLEOTIDE SEQUENCE</scope>
</reference>
<evidence type="ECO:0000256" key="1">
    <source>
        <dbReference type="ARBA" id="ARBA00022722"/>
    </source>
</evidence>
<feature type="domain" description="TNase-like" evidence="4">
    <location>
        <begin position="65"/>
        <end position="218"/>
    </location>
</feature>
<dbReference type="SMART" id="SM00318">
    <property type="entry name" value="SNc"/>
    <property type="match status" value="1"/>
</dbReference>
<dbReference type="HOGENOM" id="CLU_046484_0_0_1"/>
<name>A0A0D3IYX6_EMIH1</name>
<dbReference type="SUPFAM" id="SSF50199">
    <property type="entry name" value="Staphylococcal nuclease"/>
    <property type="match status" value="1"/>
</dbReference>